<gene>
    <name evidence="2" type="ORF">C5U48_08140</name>
</gene>
<keyword evidence="3" id="KW-1185">Reference proteome</keyword>
<proteinExistence type="predicted"/>
<reference evidence="2 3" key="1">
    <citation type="submission" date="2018-02" db="EMBL/GenBank/DDBJ databases">
        <title>Draft genome sequence of Mycobacterium virginiense isolated from mud of a swine farm in Japan.</title>
        <authorList>
            <person name="Ohya K."/>
        </authorList>
    </citation>
    <scope>NUCLEOTIDE SEQUENCE [LARGE SCALE GENOMIC DNA]</scope>
    <source>
        <strain evidence="2 3">GF75</strain>
    </source>
</reference>
<sequence length="205" mass="22380">MAPNKVMQRISALVPWLRGELKRRKLRQLRTFAAGVILAVAGLFGGLDTVDAGPSVFAVDEAHSDGEFTLTIARASVVNELRAGRRIVAPAQPGHRYLGVVSTIRNDGTIPGRLIGELQLRDQPQSTSVGVFRMVDGSPITQLGPGLEEQLVFVWRIPDSAIHPDLSVTLRVTQKRFTELLVTYGRDWVDSGGDYAEITLPVTVK</sequence>
<keyword evidence="1" id="KW-0812">Transmembrane</keyword>
<evidence type="ECO:0000256" key="1">
    <source>
        <dbReference type="SAM" id="Phobius"/>
    </source>
</evidence>
<keyword evidence="1" id="KW-0472">Membrane</keyword>
<dbReference type="RefSeq" id="WP_105294887.1">
    <property type="nucleotide sequence ID" value="NZ_PUEV01000030.1"/>
</dbReference>
<protein>
    <recommendedName>
        <fullName evidence="4">DUF4352 domain-containing protein</fullName>
    </recommendedName>
</protein>
<evidence type="ECO:0000313" key="2">
    <source>
        <dbReference type="EMBL" id="PQM52750.1"/>
    </source>
</evidence>
<evidence type="ECO:0000313" key="3">
    <source>
        <dbReference type="Proteomes" id="UP000237911"/>
    </source>
</evidence>
<comment type="caution">
    <text evidence="2">The sequence shown here is derived from an EMBL/GenBank/DDBJ whole genome shotgun (WGS) entry which is preliminary data.</text>
</comment>
<dbReference type="Proteomes" id="UP000237911">
    <property type="component" value="Unassembled WGS sequence"/>
</dbReference>
<name>A0A9X7NZ68_9MYCO</name>
<dbReference type="AlphaFoldDB" id="A0A9X7NZ68"/>
<evidence type="ECO:0008006" key="4">
    <source>
        <dbReference type="Google" id="ProtNLM"/>
    </source>
</evidence>
<keyword evidence="1" id="KW-1133">Transmembrane helix</keyword>
<accession>A0A9X7NZ68</accession>
<dbReference type="EMBL" id="PUEV01000030">
    <property type="protein sequence ID" value="PQM52750.1"/>
    <property type="molecule type" value="Genomic_DNA"/>
</dbReference>
<organism evidence="2 3">
    <name type="scientific">Mycolicibacter virginiensis</name>
    <dbReference type="NCBI Taxonomy" id="1795032"/>
    <lineage>
        <taxon>Bacteria</taxon>
        <taxon>Bacillati</taxon>
        <taxon>Actinomycetota</taxon>
        <taxon>Actinomycetes</taxon>
        <taxon>Mycobacteriales</taxon>
        <taxon>Mycobacteriaceae</taxon>
        <taxon>Mycolicibacter</taxon>
    </lineage>
</organism>
<feature type="transmembrane region" description="Helical" evidence="1">
    <location>
        <begin position="29"/>
        <end position="47"/>
    </location>
</feature>